<feature type="compositionally biased region" description="Polar residues" evidence="1">
    <location>
        <begin position="179"/>
        <end position="204"/>
    </location>
</feature>
<evidence type="ECO:0000313" key="2">
    <source>
        <dbReference type="EMBL" id="KAK2964759.1"/>
    </source>
</evidence>
<dbReference type="EMBL" id="JARBJD010000001">
    <property type="protein sequence ID" value="KAK2964759.1"/>
    <property type="molecule type" value="Genomic_DNA"/>
</dbReference>
<feature type="compositionally biased region" description="Low complexity" evidence="1">
    <location>
        <begin position="205"/>
        <end position="217"/>
    </location>
</feature>
<proteinExistence type="predicted"/>
<keyword evidence="3" id="KW-1185">Reference proteome</keyword>
<dbReference type="Proteomes" id="UP001281761">
    <property type="component" value="Unassembled WGS sequence"/>
</dbReference>
<reference evidence="2 3" key="1">
    <citation type="journal article" date="2022" name="bioRxiv">
        <title>Genomics of Preaxostyla Flagellates Illuminates Evolutionary Transitions and the Path Towards Mitochondrial Loss.</title>
        <authorList>
            <person name="Novak L.V.F."/>
            <person name="Treitli S.C."/>
            <person name="Pyrih J."/>
            <person name="Halakuc P."/>
            <person name="Pipaliya S.V."/>
            <person name="Vacek V."/>
            <person name="Brzon O."/>
            <person name="Soukal P."/>
            <person name="Eme L."/>
            <person name="Dacks J.B."/>
            <person name="Karnkowska A."/>
            <person name="Elias M."/>
            <person name="Hampl V."/>
        </authorList>
    </citation>
    <scope>NUCLEOTIDE SEQUENCE [LARGE SCALE GENOMIC DNA]</scope>
    <source>
        <strain evidence="2">NAU3</strain>
        <tissue evidence="2">Gut</tissue>
    </source>
</reference>
<feature type="region of interest" description="Disordered" evidence="1">
    <location>
        <begin position="166"/>
        <end position="217"/>
    </location>
</feature>
<protein>
    <submittedName>
        <fullName evidence="2">Uncharacterized protein</fullName>
    </submittedName>
</protein>
<sequence>MFFSQNSLHSYPHYYPIVLPNAPPPPQVLDSKYSIPRKPTTALVNHRRVDSRANPQPEKDNTINSYYAAPREDLLSTSRTYKEINTAPNIQPLIPPKQPYSRPQTSEGRTSDYPIQLDDPKPLSSLESLRIMEYQRNLDEITVSRRKGKLGNFVFRRLRMSKLPPVRKPHETYGPSFSEYRTNLPSNSNYSPLTVVPSQNQPDCSQSTPSHQTHSSSSPYWEYFQDVRLPRPVMLRHANVAQINATILGKFPLTRVHTPIRTPNGFSPGLSPNLADYSPFAHVHTYYVNTSPSSQGPSMVSPNALVND</sequence>
<accession>A0ABQ9YMJ7</accession>
<organism evidence="2 3">
    <name type="scientific">Blattamonas nauphoetae</name>
    <dbReference type="NCBI Taxonomy" id="2049346"/>
    <lineage>
        <taxon>Eukaryota</taxon>
        <taxon>Metamonada</taxon>
        <taxon>Preaxostyla</taxon>
        <taxon>Oxymonadida</taxon>
        <taxon>Blattamonas</taxon>
    </lineage>
</organism>
<gene>
    <name evidence="2" type="ORF">BLNAU_59</name>
</gene>
<feature type="region of interest" description="Disordered" evidence="1">
    <location>
        <begin position="86"/>
        <end position="121"/>
    </location>
</feature>
<comment type="caution">
    <text evidence="2">The sequence shown here is derived from an EMBL/GenBank/DDBJ whole genome shotgun (WGS) entry which is preliminary data.</text>
</comment>
<evidence type="ECO:0000313" key="3">
    <source>
        <dbReference type="Proteomes" id="UP001281761"/>
    </source>
</evidence>
<name>A0ABQ9YMJ7_9EUKA</name>
<evidence type="ECO:0000256" key="1">
    <source>
        <dbReference type="SAM" id="MobiDB-lite"/>
    </source>
</evidence>